<keyword evidence="3" id="KW-0732">Signal</keyword>
<feature type="chain" id="PRO_5005807840" evidence="3">
    <location>
        <begin position="18"/>
        <end position="292"/>
    </location>
</feature>
<evidence type="ECO:0000256" key="3">
    <source>
        <dbReference type="SAM" id="SignalP"/>
    </source>
</evidence>
<dbReference type="STRING" id="420998.JDO7802_00459"/>
<dbReference type="Pfam" id="PF01464">
    <property type="entry name" value="SLT"/>
    <property type="match status" value="1"/>
</dbReference>
<dbReference type="EMBL" id="CXSU01000005">
    <property type="protein sequence ID" value="CTQ48457.1"/>
    <property type="molecule type" value="Genomic_DNA"/>
</dbReference>
<organism evidence="5 6">
    <name type="scientific">Jannaschia donghaensis</name>
    <dbReference type="NCBI Taxonomy" id="420998"/>
    <lineage>
        <taxon>Bacteria</taxon>
        <taxon>Pseudomonadati</taxon>
        <taxon>Pseudomonadota</taxon>
        <taxon>Alphaproteobacteria</taxon>
        <taxon>Rhodobacterales</taxon>
        <taxon>Roseobacteraceae</taxon>
        <taxon>Jannaschia</taxon>
    </lineage>
</organism>
<dbReference type="InterPro" id="IPR023346">
    <property type="entry name" value="Lysozyme-like_dom_sf"/>
</dbReference>
<evidence type="ECO:0000256" key="1">
    <source>
        <dbReference type="ARBA" id="ARBA00007734"/>
    </source>
</evidence>
<dbReference type="RefSeq" id="WP_055082183.1">
    <property type="nucleotide sequence ID" value="NZ_CXSU01000005.1"/>
</dbReference>
<evidence type="ECO:0000259" key="4">
    <source>
        <dbReference type="Pfam" id="PF01464"/>
    </source>
</evidence>
<comment type="similarity">
    <text evidence="1">Belongs to the transglycosylase Slt family.</text>
</comment>
<sequence length="292" mass="31645">MFRPLILFIFLAFPALSDPPAPNACSQGLAGPRHCIGAESFARDVCTQIAAEAALNDLPPGFLARLLWQESRFDPNAVSPARAMGIAQFIASTARMRGLDDPFNPADAIEKSAAYLAEMTRRYGNVGLAAIGYNGGERRAEGWIARTGGLARETVDYVRIITGKTAETWRDAPPKGETFALDDDMPFQKACEAMAENRRITPLTPPPPQLSAWGVQVGYGLDQSSARRSYDRLGASCRRAAPVSRLQFVPQARRGSARSIIAARIGADSRDEAIRICRAVSAAGCICRVYRN</sequence>
<dbReference type="AlphaFoldDB" id="A0A0M6YGR5"/>
<dbReference type="PANTHER" id="PTHR37423">
    <property type="entry name" value="SOLUBLE LYTIC MUREIN TRANSGLYCOSYLASE-RELATED"/>
    <property type="match status" value="1"/>
</dbReference>
<dbReference type="Proteomes" id="UP000049222">
    <property type="component" value="Unassembled WGS sequence"/>
</dbReference>
<comment type="similarity">
    <text evidence="2">Belongs to the virb1 family.</text>
</comment>
<feature type="signal peptide" evidence="3">
    <location>
        <begin position="1"/>
        <end position="17"/>
    </location>
</feature>
<dbReference type="InterPro" id="IPR008258">
    <property type="entry name" value="Transglycosylase_SLT_dom_1"/>
</dbReference>
<gene>
    <name evidence="5" type="ORF">JDO7802_00459</name>
</gene>
<dbReference type="CDD" id="cd00254">
    <property type="entry name" value="LT-like"/>
    <property type="match status" value="1"/>
</dbReference>
<dbReference type="OrthoDB" id="9815002at2"/>
<dbReference type="SUPFAM" id="SSF53955">
    <property type="entry name" value="Lysozyme-like"/>
    <property type="match status" value="1"/>
</dbReference>
<reference evidence="5 6" key="1">
    <citation type="submission" date="2015-07" db="EMBL/GenBank/DDBJ databases">
        <authorList>
            <person name="Noorani M."/>
        </authorList>
    </citation>
    <scope>NUCLEOTIDE SEQUENCE [LARGE SCALE GENOMIC DNA]</scope>
    <source>
        <strain evidence="5 6">CECT 7802</strain>
    </source>
</reference>
<feature type="domain" description="Transglycosylase SLT" evidence="4">
    <location>
        <begin position="51"/>
        <end position="152"/>
    </location>
</feature>
<name>A0A0M6YGR5_9RHOB</name>
<evidence type="ECO:0000313" key="6">
    <source>
        <dbReference type="Proteomes" id="UP000049222"/>
    </source>
</evidence>
<accession>A0A0M6YGR5</accession>
<protein>
    <submittedName>
        <fullName evidence="5">Membrane-bound lytic transglycosylase F</fullName>
    </submittedName>
</protein>
<dbReference type="PANTHER" id="PTHR37423:SF2">
    <property type="entry name" value="MEMBRANE-BOUND LYTIC MUREIN TRANSGLYCOSYLASE C"/>
    <property type="match status" value="1"/>
</dbReference>
<evidence type="ECO:0000313" key="5">
    <source>
        <dbReference type="EMBL" id="CTQ48457.1"/>
    </source>
</evidence>
<evidence type="ECO:0000256" key="2">
    <source>
        <dbReference type="ARBA" id="ARBA00009387"/>
    </source>
</evidence>
<proteinExistence type="inferred from homology"/>
<dbReference type="Gene3D" id="1.10.530.10">
    <property type="match status" value="1"/>
</dbReference>
<keyword evidence="6" id="KW-1185">Reference proteome</keyword>